<name>A0ABP0AZD1_9PEZI</name>
<protein>
    <submittedName>
        <fullName evidence="1">Uncharacterized protein</fullName>
    </submittedName>
</protein>
<comment type="caution">
    <text evidence="1">The sequence shown here is derived from an EMBL/GenBank/DDBJ whole genome shotgun (WGS) entry which is preliminary data.</text>
</comment>
<proteinExistence type="predicted"/>
<reference evidence="1 2" key="1">
    <citation type="submission" date="2024-01" db="EMBL/GenBank/DDBJ databases">
        <authorList>
            <person name="Allen C."/>
            <person name="Tagirdzhanova G."/>
        </authorList>
    </citation>
    <scope>NUCLEOTIDE SEQUENCE [LARGE SCALE GENOMIC DNA]</scope>
</reference>
<evidence type="ECO:0000313" key="1">
    <source>
        <dbReference type="EMBL" id="CAK7212629.1"/>
    </source>
</evidence>
<dbReference type="EMBL" id="CAWUHD010000009">
    <property type="protein sequence ID" value="CAK7212629.1"/>
    <property type="molecule type" value="Genomic_DNA"/>
</dbReference>
<accession>A0ABP0AZD1</accession>
<keyword evidence="2" id="KW-1185">Reference proteome</keyword>
<sequence length="221" mass="24876">MTVLSEIVRFVLPAHRAADFARLRSQVARQNAVRSQYYGASIAASLPLQPHEMCWVIQWTGTRPSTLKAQLDGFVPGHTATSLLFVFEEKQATNIEQALEAPICQFATINLKPDAPVDDPALQRSMHKTYTDCFLTQEGFIGGDWAYATNTNNVNDERLDQTSPLDSGDRRLGVYFLGWESRAAHDAYSRTALFDEEIDKLMPWFGPGTGAWYVNFEKHED</sequence>
<evidence type="ECO:0000313" key="2">
    <source>
        <dbReference type="Proteomes" id="UP001642482"/>
    </source>
</evidence>
<dbReference type="Proteomes" id="UP001642482">
    <property type="component" value="Unassembled WGS sequence"/>
</dbReference>
<organism evidence="1 2">
    <name type="scientific">Sporothrix eucalyptigena</name>
    <dbReference type="NCBI Taxonomy" id="1812306"/>
    <lineage>
        <taxon>Eukaryota</taxon>
        <taxon>Fungi</taxon>
        <taxon>Dikarya</taxon>
        <taxon>Ascomycota</taxon>
        <taxon>Pezizomycotina</taxon>
        <taxon>Sordariomycetes</taxon>
        <taxon>Sordariomycetidae</taxon>
        <taxon>Ophiostomatales</taxon>
        <taxon>Ophiostomataceae</taxon>
        <taxon>Sporothrix</taxon>
    </lineage>
</organism>
<gene>
    <name evidence="1" type="ORF">SEUCBS140593_001567</name>
</gene>